<dbReference type="PROSITE" id="PS51063">
    <property type="entry name" value="HTH_CRP_2"/>
    <property type="match status" value="1"/>
</dbReference>
<dbReference type="SMART" id="SM00100">
    <property type="entry name" value="cNMP"/>
    <property type="match status" value="1"/>
</dbReference>
<reference evidence="7 8" key="1">
    <citation type="submission" date="2023-07" db="EMBL/GenBank/DDBJ databases">
        <title>Genomic Encyclopedia of Type Strains, Phase IV (KMG-IV): sequencing the most valuable type-strain genomes for metagenomic binning, comparative biology and taxonomic classification.</title>
        <authorList>
            <person name="Goeker M."/>
        </authorList>
    </citation>
    <scope>NUCLEOTIDE SEQUENCE [LARGE SCALE GENOMIC DNA]</scope>
    <source>
        <strain evidence="7 8">DSM 27594</strain>
    </source>
</reference>
<proteinExistence type="predicted"/>
<keyword evidence="2" id="KW-0238">DNA-binding</keyword>
<keyword evidence="4" id="KW-0804">Transcription</keyword>
<evidence type="ECO:0000259" key="6">
    <source>
        <dbReference type="PROSITE" id="PS51063"/>
    </source>
</evidence>
<dbReference type="InterPro" id="IPR036390">
    <property type="entry name" value="WH_DNA-bd_sf"/>
</dbReference>
<name>A0ABT9XYD1_9BACI</name>
<evidence type="ECO:0000313" key="7">
    <source>
        <dbReference type="EMBL" id="MDQ0200582.1"/>
    </source>
</evidence>
<dbReference type="PANTHER" id="PTHR24567:SF26">
    <property type="entry name" value="REGULATORY PROTEIN YEIL"/>
    <property type="match status" value="1"/>
</dbReference>
<dbReference type="InterPro" id="IPR018490">
    <property type="entry name" value="cNMP-bd_dom_sf"/>
</dbReference>
<dbReference type="InterPro" id="IPR036388">
    <property type="entry name" value="WH-like_DNA-bd_sf"/>
</dbReference>
<organism evidence="7 8">
    <name type="scientific">Neobacillus ginsengisoli</name>
    <dbReference type="NCBI Taxonomy" id="904295"/>
    <lineage>
        <taxon>Bacteria</taxon>
        <taxon>Bacillati</taxon>
        <taxon>Bacillota</taxon>
        <taxon>Bacilli</taxon>
        <taxon>Bacillales</taxon>
        <taxon>Bacillaceae</taxon>
        <taxon>Neobacillus</taxon>
    </lineage>
</organism>
<dbReference type="Gene3D" id="1.10.10.10">
    <property type="entry name" value="Winged helix-like DNA-binding domain superfamily/Winged helix DNA-binding domain"/>
    <property type="match status" value="1"/>
</dbReference>
<keyword evidence="3" id="KW-0010">Activator</keyword>
<evidence type="ECO:0000313" key="8">
    <source>
        <dbReference type="Proteomes" id="UP001224122"/>
    </source>
</evidence>
<dbReference type="PANTHER" id="PTHR24567">
    <property type="entry name" value="CRP FAMILY TRANSCRIPTIONAL REGULATORY PROTEIN"/>
    <property type="match status" value="1"/>
</dbReference>
<feature type="domain" description="Cyclic nucleotide-binding" evidence="5">
    <location>
        <begin position="32"/>
        <end position="135"/>
    </location>
</feature>
<gene>
    <name evidence="7" type="ORF">J2S10_003771</name>
</gene>
<dbReference type="SUPFAM" id="SSF51206">
    <property type="entry name" value="cAMP-binding domain-like"/>
    <property type="match status" value="1"/>
</dbReference>
<dbReference type="InterPro" id="IPR000595">
    <property type="entry name" value="cNMP-bd_dom"/>
</dbReference>
<dbReference type="SMART" id="SM00419">
    <property type="entry name" value="HTH_CRP"/>
    <property type="match status" value="1"/>
</dbReference>
<dbReference type="InterPro" id="IPR050397">
    <property type="entry name" value="Env_Response_Regulators"/>
</dbReference>
<keyword evidence="1" id="KW-0805">Transcription regulation</keyword>
<evidence type="ECO:0000256" key="3">
    <source>
        <dbReference type="ARBA" id="ARBA00023159"/>
    </source>
</evidence>
<dbReference type="EMBL" id="JAUSTW010000006">
    <property type="protein sequence ID" value="MDQ0200582.1"/>
    <property type="molecule type" value="Genomic_DNA"/>
</dbReference>
<evidence type="ECO:0000259" key="5">
    <source>
        <dbReference type="PROSITE" id="PS50042"/>
    </source>
</evidence>
<keyword evidence="8" id="KW-1185">Reference proteome</keyword>
<accession>A0ABT9XYD1</accession>
<dbReference type="SUPFAM" id="SSF46785">
    <property type="entry name" value="Winged helix' DNA-binding domain"/>
    <property type="match status" value="1"/>
</dbReference>
<sequence>MKALGYRKRSEIGMRCEKGCSHEASCIATVPVFNGMSEDDLQVLQKVTKRRRFQKGEFIFQEGERSEGLFVVNEGLIKLTKLSAEGKAQIVRLLFPGEFFGLFSLLRDENHYVHAEVVGQTVICSIDKKDFLKTMEANSGLSFRFLIALSDRLYEADESVGFLSLLEVEQRLARALILFHEKMKAQNGTFTLPISKKDLASFIGTTPESVSRKLLIFISQKLIRFDGRRQIKILELDQLKQLAEIN</sequence>
<dbReference type="InterPro" id="IPR012318">
    <property type="entry name" value="HTH_CRP"/>
</dbReference>
<protein>
    <submittedName>
        <fullName evidence="7">CRP/FNR family transcriptional regulator</fullName>
    </submittedName>
</protein>
<comment type="caution">
    <text evidence="7">The sequence shown here is derived from an EMBL/GenBank/DDBJ whole genome shotgun (WGS) entry which is preliminary data.</text>
</comment>
<dbReference type="RefSeq" id="WP_307410603.1">
    <property type="nucleotide sequence ID" value="NZ_JAUSTW010000006.1"/>
</dbReference>
<dbReference type="InterPro" id="IPR014710">
    <property type="entry name" value="RmlC-like_jellyroll"/>
</dbReference>
<dbReference type="Proteomes" id="UP001224122">
    <property type="component" value="Unassembled WGS sequence"/>
</dbReference>
<dbReference type="PROSITE" id="PS50042">
    <property type="entry name" value="CNMP_BINDING_3"/>
    <property type="match status" value="1"/>
</dbReference>
<evidence type="ECO:0000256" key="4">
    <source>
        <dbReference type="ARBA" id="ARBA00023163"/>
    </source>
</evidence>
<evidence type="ECO:0000256" key="1">
    <source>
        <dbReference type="ARBA" id="ARBA00023015"/>
    </source>
</evidence>
<feature type="domain" description="HTH crp-type" evidence="6">
    <location>
        <begin position="166"/>
        <end position="237"/>
    </location>
</feature>
<evidence type="ECO:0000256" key="2">
    <source>
        <dbReference type="ARBA" id="ARBA00023125"/>
    </source>
</evidence>
<dbReference type="Gene3D" id="2.60.120.10">
    <property type="entry name" value="Jelly Rolls"/>
    <property type="match status" value="1"/>
</dbReference>
<dbReference type="Pfam" id="PF13545">
    <property type="entry name" value="HTH_Crp_2"/>
    <property type="match status" value="1"/>
</dbReference>
<dbReference type="CDD" id="cd00038">
    <property type="entry name" value="CAP_ED"/>
    <property type="match status" value="1"/>
</dbReference>
<dbReference type="Pfam" id="PF00027">
    <property type="entry name" value="cNMP_binding"/>
    <property type="match status" value="1"/>
</dbReference>